<evidence type="ECO:0000313" key="4">
    <source>
        <dbReference type="EMBL" id="CAK0880476.1"/>
    </source>
</evidence>
<protein>
    <recommendedName>
        <fullName evidence="3">RNA 3'-terminal phosphate cyclase domain-containing protein</fullName>
    </recommendedName>
</protein>
<dbReference type="InterPro" id="IPR000228">
    <property type="entry name" value="RNA3'_term_phos_cyc"/>
</dbReference>
<dbReference type="Pfam" id="PF01137">
    <property type="entry name" value="RTC"/>
    <property type="match status" value="1"/>
</dbReference>
<organism evidence="4 5">
    <name type="scientific">Prorocentrum cordatum</name>
    <dbReference type="NCBI Taxonomy" id="2364126"/>
    <lineage>
        <taxon>Eukaryota</taxon>
        <taxon>Sar</taxon>
        <taxon>Alveolata</taxon>
        <taxon>Dinophyceae</taxon>
        <taxon>Prorocentrales</taxon>
        <taxon>Prorocentraceae</taxon>
        <taxon>Prorocentrum</taxon>
    </lineage>
</organism>
<feature type="non-terminal residue" evidence="4">
    <location>
        <position position="901"/>
    </location>
</feature>
<dbReference type="PANTHER" id="PTHR11096">
    <property type="entry name" value="RNA 3' TERMINAL PHOSPHATE CYCLASE"/>
    <property type="match status" value="1"/>
</dbReference>
<evidence type="ECO:0000256" key="1">
    <source>
        <dbReference type="ARBA" id="ARBA00022603"/>
    </source>
</evidence>
<dbReference type="SUPFAM" id="SSF53335">
    <property type="entry name" value="S-adenosyl-L-methionine-dependent methyltransferases"/>
    <property type="match status" value="1"/>
</dbReference>
<keyword evidence="2" id="KW-0808">Transferase</keyword>
<sequence length="901" mass="96347">MHSTLKRRASAATLNAADNPAGVKTRRAGSEAYPDSAVQHFLRRALEQLTSDELLNLEAHVCGSKFASACSGAGTAELAHHALCAMIGSRSRCLFVCEIVPAKREHLIENVIAGIGCSECCVFEDVCDLRMPSAKCAARGNCFVQSPFMFLMGYYCKDLSKRKSQKLGRVLSEVKGISGSAVAGLLQFVSRHRPPVIIPECVGEMGKPEDQSTSVKYLHAVFRSLRYEIKNSLLWASDYGLPRRRQRAWTVAVNCLHFEWTPIEAIGALGRIFEVVFRLKVEQPPELEDSRPDPESQSHWFYLLPQREKECLAYAHAVRPDLNACGLSQQMSRLPINDKKHFIHALTPNAKTRIDCEVQNTRSCRLLTDMEALLLQGFPRIAYNREVSHPLKNDFAGNAFSSMCALALIIACYSKLPKFSGSQLEDASDNVSDIVVVAKSWELLKVSVHCTCTTLSNVSAQRIQAVVKMACSAFCLYGLGVACPRLSTSSRLLGLVRAPWFMIGLGPPLSGNADFASRVSAASIARRQGGGQILRMSAAYAALFGVPVSGRANGGGPELRAGFGPAAGRCREPHLHEPMRSAPRSSDPTVCISSIRAGRRRPGLAAQHLESLRLVREVSRGRLADDRAGSRSVTFFPGDLAPGDFVADPGTAGSITLMVQAALPLLLFAGGASTCALRGGTDVGFSPPLDYVQRVLRPTLGRMGAGFELECQGRGFFPKGGGSALLRVPGSPGALRPLDAADGGRPLRLDAVLRTTAPPGAAAAEEALAAVRQELAGLAPEVGVALALDAGPGRAALSWLDAVVETTTGSLFPAAPRRGLENGIGNETWQKHNNSEVRGDFSDPRWGPLAAPLARSARQGGGSSAGSRNPCRPASFDLHATGRCPSVRSVCVSCRLAGDPA</sequence>
<dbReference type="InterPro" id="IPR037136">
    <property type="entry name" value="RNA3'_phos_cyclase_dom_sf"/>
</dbReference>
<dbReference type="PANTHER" id="PTHR11096:SF0">
    <property type="entry name" value="RNA 3'-TERMINAL PHOSPHATE CYCLASE"/>
    <property type="match status" value="1"/>
</dbReference>
<reference evidence="4" key="1">
    <citation type="submission" date="2023-10" db="EMBL/GenBank/DDBJ databases">
        <authorList>
            <person name="Chen Y."/>
            <person name="Shah S."/>
            <person name="Dougan E. K."/>
            <person name="Thang M."/>
            <person name="Chan C."/>
        </authorList>
    </citation>
    <scope>NUCLEOTIDE SEQUENCE [LARGE SCALE GENOMIC DNA]</scope>
</reference>
<evidence type="ECO:0000256" key="2">
    <source>
        <dbReference type="ARBA" id="ARBA00022679"/>
    </source>
</evidence>
<accession>A0ABN9W684</accession>
<dbReference type="SUPFAM" id="SSF55205">
    <property type="entry name" value="EPT/RTPC-like"/>
    <property type="match status" value="1"/>
</dbReference>
<dbReference type="EMBL" id="CAUYUJ010018080">
    <property type="protein sequence ID" value="CAK0880476.1"/>
    <property type="molecule type" value="Genomic_DNA"/>
</dbReference>
<dbReference type="Pfam" id="PF00145">
    <property type="entry name" value="DNA_methylase"/>
    <property type="match status" value="1"/>
</dbReference>
<keyword evidence="1" id="KW-0489">Methyltransferase</keyword>
<comment type="caution">
    <text evidence="4">The sequence shown here is derived from an EMBL/GenBank/DDBJ whole genome shotgun (WGS) entry which is preliminary data.</text>
</comment>
<evidence type="ECO:0000259" key="3">
    <source>
        <dbReference type="Pfam" id="PF01137"/>
    </source>
</evidence>
<dbReference type="Proteomes" id="UP001189429">
    <property type="component" value="Unassembled WGS sequence"/>
</dbReference>
<proteinExistence type="predicted"/>
<dbReference type="Gene3D" id="3.40.50.150">
    <property type="entry name" value="Vaccinia Virus protein VP39"/>
    <property type="match status" value="1"/>
</dbReference>
<dbReference type="InterPro" id="IPR029063">
    <property type="entry name" value="SAM-dependent_MTases_sf"/>
</dbReference>
<dbReference type="InterPro" id="IPR013792">
    <property type="entry name" value="RNA3'P_cycl/enolpyr_Trfase_a/b"/>
</dbReference>
<evidence type="ECO:0000313" key="5">
    <source>
        <dbReference type="Proteomes" id="UP001189429"/>
    </source>
</evidence>
<keyword evidence="5" id="KW-1185">Reference proteome</keyword>
<dbReference type="Gene3D" id="3.65.10.20">
    <property type="entry name" value="RNA 3'-terminal phosphate cyclase domain"/>
    <property type="match status" value="1"/>
</dbReference>
<gene>
    <name evidence="4" type="ORF">PCOR1329_LOCUS63608</name>
</gene>
<dbReference type="InterPro" id="IPR023797">
    <property type="entry name" value="RNA3'_phos_cyclase_dom"/>
</dbReference>
<name>A0ABN9W684_9DINO</name>
<dbReference type="InterPro" id="IPR001525">
    <property type="entry name" value="C5_MeTfrase"/>
</dbReference>
<feature type="domain" description="RNA 3'-terminal phosphate cyclase" evidence="3">
    <location>
        <begin position="589"/>
        <end position="769"/>
    </location>
</feature>